<dbReference type="EMBL" id="LR796257">
    <property type="protein sequence ID" value="CAB4132034.1"/>
    <property type="molecule type" value="Genomic_DNA"/>
</dbReference>
<sequence length="34" mass="4254">MKYYLADKIFDIFVFVVFLIALPFLLIYDKYKFR</sequence>
<protein>
    <submittedName>
        <fullName evidence="2">Uncharacterized protein</fullName>
    </submittedName>
</protein>
<gene>
    <name evidence="2" type="ORF">UFOVP136_17</name>
</gene>
<evidence type="ECO:0000256" key="1">
    <source>
        <dbReference type="SAM" id="Phobius"/>
    </source>
</evidence>
<accession>A0A6J5LBZ1</accession>
<name>A0A6J5LBZ1_9CAUD</name>
<feature type="transmembrane region" description="Helical" evidence="1">
    <location>
        <begin position="12"/>
        <end position="28"/>
    </location>
</feature>
<proteinExistence type="predicted"/>
<keyword evidence="1" id="KW-0472">Membrane</keyword>
<evidence type="ECO:0000313" key="2">
    <source>
        <dbReference type="EMBL" id="CAB4132034.1"/>
    </source>
</evidence>
<keyword evidence="1" id="KW-1133">Transmembrane helix</keyword>
<reference evidence="2" key="1">
    <citation type="submission" date="2020-04" db="EMBL/GenBank/DDBJ databases">
        <authorList>
            <person name="Chiriac C."/>
            <person name="Salcher M."/>
            <person name="Ghai R."/>
            <person name="Kavagutti S V."/>
        </authorList>
    </citation>
    <scope>NUCLEOTIDE SEQUENCE</scope>
</reference>
<keyword evidence="1" id="KW-0812">Transmembrane</keyword>
<organism evidence="2">
    <name type="scientific">uncultured Caudovirales phage</name>
    <dbReference type="NCBI Taxonomy" id="2100421"/>
    <lineage>
        <taxon>Viruses</taxon>
        <taxon>Duplodnaviria</taxon>
        <taxon>Heunggongvirae</taxon>
        <taxon>Uroviricota</taxon>
        <taxon>Caudoviricetes</taxon>
        <taxon>Peduoviridae</taxon>
        <taxon>Maltschvirus</taxon>
        <taxon>Maltschvirus maltsch</taxon>
    </lineage>
</organism>